<dbReference type="Proteomes" id="UP000466586">
    <property type="component" value="Unassembled WGS sequence"/>
</dbReference>
<protein>
    <submittedName>
        <fullName evidence="1">Uncharacterized protein</fullName>
    </submittedName>
</protein>
<evidence type="ECO:0000313" key="2">
    <source>
        <dbReference type="Proteomes" id="UP000466586"/>
    </source>
</evidence>
<reference evidence="1 2" key="1">
    <citation type="submission" date="2019-11" db="EMBL/GenBank/DDBJ databases">
        <title>Pedobacter sp. HMF7647 Genome sequencing and assembly.</title>
        <authorList>
            <person name="Kang H."/>
            <person name="Kim H."/>
            <person name="Joh K."/>
        </authorList>
    </citation>
    <scope>NUCLEOTIDE SEQUENCE [LARGE SCALE GENOMIC DNA]</scope>
    <source>
        <strain evidence="1 2">HMF7647</strain>
    </source>
</reference>
<comment type="caution">
    <text evidence="1">The sequence shown here is derived from an EMBL/GenBank/DDBJ whole genome shotgun (WGS) entry which is preliminary data.</text>
</comment>
<gene>
    <name evidence="1" type="ORF">GS399_10260</name>
</gene>
<name>A0A7K1Y9V4_9SPHI</name>
<accession>A0A7K1Y9V4</accession>
<keyword evidence="2" id="KW-1185">Reference proteome</keyword>
<proteinExistence type="predicted"/>
<dbReference type="AlphaFoldDB" id="A0A7K1Y9V4"/>
<sequence length="164" mass="18990">MLFSCSQPGKPIKTDTYFDLAGYFSREAERLSRLNPDILKTVSRNGEQEQKKLRVTNWKNELELFELSDINKPAWRDSYSVKQSGSSVSYLSNDPKLRTREIKIDFDDAKKVKHILIVNKSDNALYTSDETLNYFPDSAYSIDKRQHVVLIGNNDYLVQGKLKF</sequence>
<evidence type="ECO:0000313" key="1">
    <source>
        <dbReference type="EMBL" id="MXV51352.1"/>
    </source>
</evidence>
<organism evidence="1 2">
    <name type="scientific">Hufsiella arboris</name>
    <dbReference type="NCBI Taxonomy" id="2695275"/>
    <lineage>
        <taxon>Bacteria</taxon>
        <taxon>Pseudomonadati</taxon>
        <taxon>Bacteroidota</taxon>
        <taxon>Sphingobacteriia</taxon>
        <taxon>Sphingobacteriales</taxon>
        <taxon>Sphingobacteriaceae</taxon>
        <taxon>Hufsiella</taxon>
    </lineage>
</organism>
<dbReference type="EMBL" id="WVHT01000004">
    <property type="protein sequence ID" value="MXV51352.1"/>
    <property type="molecule type" value="Genomic_DNA"/>
</dbReference>